<evidence type="ECO:0000313" key="9">
    <source>
        <dbReference type="Proteomes" id="UP001162891"/>
    </source>
</evidence>
<dbReference type="InterPro" id="IPR009057">
    <property type="entry name" value="Homeodomain-like_sf"/>
</dbReference>
<organism evidence="8 9">
    <name type="scientific">Anaeromyxobacter oryzae</name>
    <dbReference type="NCBI Taxonomy" id="2918170"/>
    <lineage>
        <taxon>Bacteria</taxon>
        <taxon>Pseudomonadati</taxon>
        <taxon>Myxococcota</taxon>
        <taxon>Myxococcia</taxon>
        <taxon>Myxococcales</taxon>
        <taxon>Cystobacterineae</taxon>
        <taxon>Anaeromyxobacteraceae</taxon>
        <taxon>Anaeromyxobacter</taxon>
    </lineage>
</organism>
<dbReference type="Pfam" id="PF02954">
    <property type="entry name" value="HTH_8"/>
    <property type="match status" value="1"/>
</dbReference>
<feature type="region of interest" description="Disordered" evidence="6">
    <location>
        <begin position="597"/>
        <end position="626"/>
    </location>
</feature>
<evidence type="ECO:0000256" key="3">
    <source>
        <dbReference type="ARBA" id="ARBA00023015"/>
    </source>
</evidence>
<dbReference type="InterPro" id="IPR058031">
    <property type="entry name" value="AAA_lid_NorR"/>
</dbReference>
<dbReference type="PROSITE" id="PS00675">
    <property type="entry name" value="SIGMA54_INTERACT_1"/>
    <property type="match status" value="1"/>
</dbReference>
<dbReference type="PROSITE" id="PS00688">
    <property type="entry name" value="SIGMA54_INTERACT_3"/>
    <property type="match status" value="1"/>
</dbReference>
<gene>
    <name evidence="8" type="ORF">AMOR_00930</name>
</gene>
<keyword evidence="4" id="KW-0238">DNA-binding</keyword>
<dbReference type="Gene3D" id="3.30.450.40">
    <property type="match status" value="1"/>
</dbReference>
<dbReference type="Gene3D" id="3.40.50.300">
    <property type="entry name" value="P-loop containing nucleotide triphosphate hydrolases"/>
    <property type="match status" value="1"/>
</dbReference>
<name>A0ABM7WNQ7_9BACT</name>
<protein>
    <submittedName>
        <fullName evidence="8">Sigma-54-dependent Fis family transcriptional regulator</fullName>
    </submittedName>
</protein>
<dbReference type="InterPro" id="IPR002197">
    <property type="entry name" value="HTH_Fis"/>
</dbReference>
<dbReference type="PROSITE" id="PS50045">
    <property type="entry name" value="SIGMA54_INTERACT_4"/>
    <property type="match status" value="1"/>
</dbReference>
<evidence type="ECO:0000313" key="8">
    <source>
        <dbReference type="EMBL" id="BDG01097.1"/>
    </source>
</evidence>
<dbReference type="PRINTS" id="PR01590">
    <property type="entry name" value="HTHFIS"/>
</dbReference>
<dbReference type="CDD" id="cd00009">
    <property type="entry name" value="AAA"/>
    <property type="match status" value="1"/>
</dbReference>
<dbReference type="PANTHER" id="PTHR32071">
    <property type="entry name" value="TRANSCRIPTIONAL REGULATORY PROTEIN"/>
    <property type="match status" value="1"/>
</dbReference>
<accession>A0ABM7WNQ7</accession>
<dbReference type="InterPro" id="IPR025943">
    <property type="entry name" value="Sigma_54_int_dom_ATP-bd_2"/>
</dbReference>
<evidence type="ECO:0000256" key="2">
    <source>
        <dbReference type="ARBA" id="ARBA00022840"/>
    </source>
</evidence>
<dbReference type="InterPro" id="IPR025662">
    <property type="entry name" value="Sigma_54_int_dom_ATP-bd_1"/>
</dbReference>
<dbReference type="InterPro" id="IPR029016">
    <property type="entry name" value="GAF-like_dom_sf"/>
</dbReference>
<dbReference type="Gene3D" id="1.10.8.60">
    <property type="match status" value="1"/>
</dbReference>
<keyword evidence="1" id="KW-0547">Nucleotide-binding</keyword>
<evidence type="ECO:0000256" key="1">
    <source>
        <dbReference type="ARBA" id="ARBA00022741"/>
    </source>
</evidence>
<dbReference type="SUPFAM" id="SSF46689">
    <property type="entry name" value="Homeodomain-like"/>
    <property type="match status" value="1"/>
</dbReference>
<proteinExistence type="predicted"/>
<keyword evidence="2" id="KW-0067">ATP-binding</keyword>
<dbReference type="Proteomes" id="UP001162891">
    <property type="component" value="Chromosome"/>
</dbReference>
<dbReference type="PANTHER" id="PTHR32071:SF81">
    <property type="entry name" value="PROPIONATE CATABOLISM OPERON REGULATORY PROTEIN"/>
    <property type="match status" value="1"/>
</dbReference>
<dbReference type="InterPro" id="IPR027417">
    <property type="entry name" value="P-loop_NTPase"/>
</dbReference>
<dbReference type="SMART" id="SM00382">
    <property type="entry name" value="AAA"/>
    <property type="match status" value="1"/>
</dbReference>
<dbReference type="InterPro" id="IPR002078">
    <property type="entry name" value="Sigma_54_int"/>
</dbReference>
<dbReference type="InterPro" id="IPR025944">
    <property type="entry name" value="Sigma_54_int_dom_CS"/>
</dbReference>
<dbReference type="Pfam" id="PF25601">
    <property type="entry name" value="AAA_lid_14"/>
    <property type="match status" value="1"/>
</dbReference>
<evidence type="ECO:0000259" key="7">
    <source>
        <dbReference type="PROSITE" id="PS50045"/>
    </source>
</evidence>
<sequence length="666" mass="71549">MRVDPADRSAIRRQLDRAWARFVSDGELSDVRPDIARSWTRARDVYRVDPALRRAPGVPMDDLWERRCAQDEVFEVARPVLASFSARLRDDGHVLAYLDAAGWMLWLGGDPRVGEALAASNFCPGASWREEATGTSGPGTTLAERRPMEVFASEHFVEAWHGWTSAAAPILAPDAEAPPVGIVDLTASWDAPAPPAIVTAVAIAAAIGERLRARQGIRDALVRYAMRGARDAGDALVAVDGRGRVLEANDAALRRLALEGGELPAAARERVLAALRGPAAAADDALAIEWTGPGEERRRAVGAAVRHERAVVGAILRVLPPAGRGRAAPSVPAPGVVRDAFQRILGRSDRLRAAIDLAQVAARNDLPVVLHGESGTGKELFAQGIHAASARAEKRLVALNCGAIPTTLIEAELFGYEPGTFTGGQREGKAGKLEEASGGTLFLDEVSELPPQAQTALLRVLQEGEVVRLGGSKARPVDVRIVAATNRRLDDEVAAGRFRHDLFFRLNVLAIPIPPLRERSEDVPLLARALLADAEERMGRSGLDLSAAALDVLSRHRWPGNVRELKNVVLRAAAVVATPVIEPRDLLLADIPEPPSRGRAVALDRPGPLAPERRVDGPEGETDEPGRDELVAALDASGWNIARTATSLGVSRMTLYRRLRRFGITR</sequence>
<dbReference type="EMBL" id="AP025591">
    <property type="protein sequence ID" value="BDG01097.1"/>
    <property type="molecule type" value="Genomic_DNA"/>
</dbReference>
<evidence type="ECO:0000256" key="4">
    <source>
        <dbReference type="ARBA" id="ARBA00023125"/>
    </source>
</evidence>
<dbReference type="SUPFAM" id="SSF52540">
    <property type="entry name" value="P-loop containing nucleoside triphosphate hydrolases"/>
    <property type="match status" value="1"/>
</dbReference>
<keyword evidence="9" id="KW-1185">Reference proteome</keyword>
<dbReference type="Gene3D" id="1.10.10.60">
    <property type="entry name" value="Homeodomain-like"/>
    <property type="match status" value="1"/>
</dbReference>
<keyword evidence="3" id="KW-0805">Transcription regulation</keyword>
<keyword evidence="5" id="KW-0804">Transcription</keyword>
<dbReference type="InterPro" id="IPR003593">
    <property type="entry name" value="AAA+_ATPase"/>
</dbReference>
<feature type="domain" description="Sigma-54 factor interaction" evidence="7">
    <location>
        <begin position="344"/>
        <end position="574"/>
    </location>
</feature>
<dbReference type="Pfam" id="PF00158">
    <property type="entry name" value="Sigma54_activat"/>
    <property type="match status" value="1"/>
</dbReference>
<reference evidence="9" key="1">
    <citation type="journal article" date="2022" name="Int. J. Syst. Evol. Microbiol.">
        <title>Anaeromyxobacter oryzae sp. nov., Anaeromyxobacter diazotrophicus sp. nov. and Anaeromyxobacter paludicola sp. nov., isolated from paddy soils.</title>
        <authorList>
            <person name="Itoh H."/>
            <person name="Xu Z."/>
            <person name="Mise K."/>
            <person name="Masuda Y."/>
            <person name="Ushijima N."/>
            <person name="Hayakawa C."/>
            <person name="Shiratori Y."/>
            <person name="Senoo K."/>
        </authorList>
    </citation>
    <scope>NUCLEOTIDE SEQUENCE [LARGE SCALE GENOMIC DNA]</scope>
    <source>
        <strain evidence="9">Red232</strain>
    </source>
</reference>
<evidence type="ECO:0000256" key="6">
    <source>
        <dbReference type="SAM" id="MobiDB-lite"/>
    </source>
</evidence>
<dbReference type="PROSITE" id="PS00676">
    <property type="entry name" value="SIGMA54_INTERACT_2"/>
    <property type="match status" value="1"/>
</dbReference>
<evidence type="ECO:0000256" key="5">
    <source>
        <dbReference type="ARBA" id="ARBA00023163"/>
    </source>
</evidence>